<dbReference type="AlphaFoldDB" id="A0A6G0VIU0"/>
<sequence>MLAPLIIYQEKNLKVLQTEFHLVLQILAPVIVNMSLTQQMMLRNRPHYVNPCIPKCRGVITHEHIWSKAANYLLNFSKENFHIYQQLFPEQKKGLEEI</sequence>
<keyword evidence="2" id="KW-1185">Reference proteome</keyword>
<reference evidence="1 2" key="1">
    <citation type="submission" date="2019-08" db="EMBL/GenBank/DDBJ databases">
        <title>Whole genome of Aphis craccivora.</title>
        <authorList>
            <person name="Voronova N.V."/>
            <person name="Shulinski R.S."/>
            <person name="Bandarenka Y.V."/>
            <person name="Zhorov D.G."/>
            <person name="Warner D."/>
        </authorList>
    </citation>
    <scope>NUCLEOTIDE SEQUENCE [LARGE SCALE GENOMIC DNA]</scope>
    <source>
        <strain evidence="1">180601</strain>
        <tissue evidence="1">Whole Body</tissue>
    </source>
</reference>
<dbReference type="EMBL" id="VUJU01016610">
    <property type="protein sequence ID" value="KAF0688405.1"/>
    <property type="molecule type" value="Genomic_DNA"/>
</dbReference>
<dbReference type="Proteomes" id="UP000478052">
    <property type="component" value="Unassembled WGS sequence"/>
</dbReference>
<evidence type="ECO:0000313" key="1">
    <source>
        <dbReference type="EMBL" id="KAF0688405.1"/>
    </source>
</evidence>
<accession>A0A6G0VIU0</accession>
<evidence type="ECO:0000313" key="2">
    <source>
        <dbReference type="Proteomes" id="UP000478052"/>
    </source>
</evidence>
<organism evidence="1 2">
    <name type="scientific">Aphis craccivora</name>
    <name type="common">Cowpea aphid</name>
    <dbReference type="NCBI Taxonomy" id="307492"/>
    <lineage>
        <taxon>Eukaryota</taxon>
        <taxon>Metazoa</taxon>
        <taxon>Ecdysozoa</taxon>
        <taxon>Arthropoda</taxon>
        <taxon>Hexapoda</taxon>
        <taxon>Insecta</taxon>
        <taxon>Pterygota</taxon>
        <taxon>Neoptera</taxon>
        <taxon>Paraneoptera</taxon>
        <taxon>Hemiptera</taxon>
        <taxon>Sternorrhyncha</taxon>
        <taxon>Aphidomorpha</taxon>
        <taxon>Aphidoidea</taxon>
        <taxon>Aphididae</taxon>
        <taxon>Aphidini</taxon>
        <taxon>Aphis</taxon>
        <taxon>Aphis</taxon>
    </lineage>
</organism>
<gene>
    <name evidence="1" type="ORF">FWK35_00028464</name>
</gene>
<name>A0A6G0VIU0_APHCR</name>
<protein>
    <submittedName>
        <fullName evidence="1">Uncharacterized protein</fullName>
    </submittedName>
</protein>
<comment type="caution">
    <text evidence="1">The sequence shown here is derived from an EMBL/GenBank/DDBJ whole genome shotgun (WGS) entry which is preliminary data.</text>
</comment>
<proteinExistence type="predicted"/>